<evidence type="ECO:0000313" key="3">
    <source>
        <dbReference type="Proteomes" id="UP001372338"/>
    </source>
</evidence>
<feature type="transmembrane region" description="Helical" evidence="1">
    <location>
        <begin position="61"/>
        <end position="94"/>
    </location>
</feature>
<keyword evidence="1" id="KW-1133">Transmembrane helix</keyword>
<proteinExistence type="predicted"/>
<dbReference type="PANTHER" id="PTHR13131:SF5">
    <property type="entry name" value="CYSTINOSIN"/>
    <property type="match status" value="1"/>
</dbReference>
<dbReference type="PANTHER" id="PTHR13131">
    <property type="entry name" value="CYSTINOSIN"/>
    <property type="match status" value="1"/>
</dbReference>
<evidence type="ECO:0000256" key="1">
    <source>
        <dbReference type="SAM" id="Phobius"/>
    </source>
</evidence>
<dbReference type="GO" id="GO:0005774">
    <property type="term" value="C:vacuolar membrane"/>
    <property type="evidence" value="ECO:0007669"/>
    <property type="project" value="TreeGrafter"/>
</dbReference>
<accession>A0AAN9P0K1</accession>
<dbReference type="InterPro" id="IPR005282">
    <property type="entry name" value="LC_transporter"/>
</dbReference>
<protein>
    <submittedName>
        <fullName evidence="2">Uncharacterized protein</fullName>
    </submittedName>
</protein>
<dbReference type="GO" id="GO:0015184">
    <property type="term" value="F:L-cystine transmembrane transporter activity"/>
    <property type="evidence" value="ECO:0007669"/>
    <property type="project" value="TreeGrafter"/>
</dbReference>
<dbReference type="AlphaFoldDB" id="A0AAN9P0K1"/>
<evidence type="ECO:0000313" key="2">
    <source>
        <dbReference type="EMBL" id="KAK7282441.1"/>
    </source>
</evidence>
<name>A0AAN9P0K1_CROPI</name>
<keyword evidence="3" id="KW-1185">Reference proteome</keyword>
<organism evidence="2 3">
    <name type="scientific">Crotalaria pallida</name>
    <name type="common">Smooth rattlebox</name>
    <name type="synonym">Crotalaria striata</name>
    <dbReference type="NCBI Taxonomy" id="3830"/>
    <lineage>
        <taxon>Eukaryota</taxon>
        <taxon>Viridiplantae</taxon>
        <taxon>Streptophyta</taxon>
        <taxon>Embryophyta</taxon>
        <taxon>Tracheophyta</taxon>
        <taxon>Spermatophyta</taxon>
        <taxon>Magnoliopsida</taxon>
        <taxon>eudicotyledons</taxon>
        <taxon>Gunneridae</taxon>
        <taxon>Pentapetalae</taxon>
        <taxon>rosids</taxon>
        <taxon>fabids</taxon>
        <taxon>Fabales</taxon>
        <taxon>Fabaceae</taxon>
        <taxon>Papilionoideae</taxon>
        <taxon>50 kb inversion clade</taxon>
        <taxon>genistoids sensu lato</taxon>
        <taxon>core genistoids</taxon>
        <taxon>Crotalarieae</taxon>
        <taxon>Crotalaria</taxon>
    </lineage>
</organism>
<sequence>MALGVLRVVGLNFDFVLLNLTKHSSYLIYNASLYFSPTIQNQYFQNYGYDQETSSVNKSLYIGLLLSEMILCLFVAELLIYGSSFCFVVVVAWFEIHILQGQHIKTRTNFLTMPEAHSMRTTENSVHLADDHVDDFVDGDGDGDDVDRDDHVPPTL</sequence>
<keyword evidence="1" id="KW-0472">Membrane</keyword>
<dbReference type="EMBL" id="JAYWIO010000002">
    <property type="protein sequence ID" value="KAK7282441.1"/>
    <property type="molecule type" value="Genomic_DNA"/>
</dbReference>
<keyword evidence="1" id="KW-0812">Transmembrane</keyword>
<dbReference type="Proteomes" id="UP001372338">
    <property type="component" value="Unassembled WGS sequence"/>
</dbReference>
<reference evidence="2 3" key="1">
    <citation type="submission" date="2024-01" db="EMBL/GenBank/DDBJ databases">
        <title>The genomes of 5 underutilized Papilionoideae crops provide insights into root nodulation and disease resistanc.</title>
        <authorList>
            <person name="Yuan L."/>
        </authorList>
    </citation>
    <scope>NUCLEOTIDE SEQUENCE [LARGE SCALE GENOMIC DNA]</scope>
    <source>
        <strain evidence="2">ZHUSHIDOU_FW_LH</strain>
        <tissue evidence="2">Leaf</tissue>
    </source>
</reference>
<gene>
    <name evidence="2" type="ORF">RIF29_11210</name>
</gene>
<comment type="caution">
    <text evidence="2">The sequence shown here is derived from an EMBL/GenBank/DDBJ whole genome shotgun (WGS) entry which is preliminary data.</text>
</comment>